<proteinExistence type="predicted"/>
<accession>A0A183JWR1</accession>
<evidence type="ECO:0000313" key="1">
    <source>
        <dbReference type="EMBL" id="VDP25116.1"/>
    </source>
</evidence>
<evidence type="ECO:0000313" key="2">
    <source>
        <dbReference type="Proteomes" id="UP000279833"/>
    </source>
</evidence>
<dbReference type="AlphaFoldDB" id="A0A183JWR1"/>
<sequence>MSLIYPLLYCLCIKMESILSDESKFMAESDSDDLYKLERKINSNLMNVNNEEEFYLLKFMGLMYPDLYEQQQNS</sequence>
<dbReference type="EMBL" id="UZAK01032263">
    <property type="protein sequence ID" value="VDP25116.1"/>
    <property type="molecule type" value="Genomic_DNA"/>
</dbReference>
<dbReference type="WBParaSite" id="SCUD_0000715601-mRNA-1">
    <property type="protein sequence ID" value="SCUD_0000715601-mRNA-1"/>
    <property type="gene ID" value="SCUD_0000715601"/>
</dbReference>
<protein>
    <submittedName>
        <fullName evidence="1 3">Uncharacterized protein</fullName>
    </submittedName>
</protein>
<dbReference type="Proteomes" id="UP000279833">
    <property type="component" value="Unassembled WGS sequence"/>
</dbReference>
<gene>
    <name evidence="1" type="ORF">SCUD_LOCUS7156</name>
</gene>
<organism evidence="3">
    <name type="scientific">Schistosoma curassoni</name>
    <dbReference type="NCBI Taxonomy" id="6186"/>
    <lineage>
        <taxon>Eukaryota</taxon>
        <taxon>Metazoa</taxon>
        <taxon>Spiralia</taxon>
        <taxon>Lophotrochozoa</taxon>
        <taxon>Platyhelminthes</taxon>
        <taxon>Trematoda</taxon>
        <taxon>Digenea</taxon>
        <taxon>Strigeidida</taxon>
        <taxon>Schistosomatoidea</taxon>
        <taxon>Schistosomatidae</taxon>
        <taxon>Schistosoma</taxon>
    </lineage>
</organism>
<reference evidence="1 2" key="2">
    <citation type="submission" date="2018-11" db="EMBL/GenBank/DDBJ databases">
        <authorList>
            <consortium name="Pathogen Informatics"/>
        </authorList>
    </citation>
    <scope>NUCLEOTIDE SEQUENCE [LARGE SCALE GENOMIC DNA]</scope>
    <source>
        <strain evidence="1">Dakar</strain>
        <strain evidence="2">Dakar, Senegal</strain>
    </source>
</reference>
<name>A0A183JWR1_9TREM</name>
<evidence type="ECO:0000313" key="3">
    <source>
        <dbReference type="WBParaSite" id="SCUD_0000715601-mRNA-1"/>
    </source>
</evidence>
<reference evidence="3" key="1">
    <citation type="submission" date="2016-06" db="UniProtKB">
        <authorList>
            <consortium name="WormBaseParasite"/>
        </authorList>
    </citation>
    <scope>IDENTIFICATION</scope>
</reference>
<keyword evidence="2" id="KW-1185">Reference proteome</keyword>